<comment type="caution">
    <text evidence="2">The sequence shown here is derived from an EMBL/GenBank/DDBJ whole genome shotgun (WGS) entry which is preliminary data.</text>
</comment>
<organism evidence="2 3">
    <name type="scientific">Microscilla marina ATCC 23134</name>
    <dbReference type="NCBI Taxonomy" id="313606"/>
    <lineage>
        <taxon>Bacteria</taxon>
        <taxon>Pseudomonadati</taxon>
        <taxon>Bacteroidota</taxon>
        <taxon>Cytophagia</taxon>
        <taxon>Cytophagales</taxon>
        <taxon>Microscillaceae</taxon>
        <taxon>Microscilla</taxon>
    </lineage>
</organism>
<dbReference type="Proteomes" id="UP000004095">
    <property type="component" value="Unassembled WGS sequence"/>
</dbReference>
<accession>A1ZM73</accession>
<dbReference type="EMBL" id="AAWS01000015">
    <property type="protein sequence ID" value="EAY28605.1"/>
    <property type="molecule type" value="Genomic_DNA"/>
</dbReference>
<sequence length="86" mass="9904">MNNLASEFIWEINTSKTPKKRKKSTGHSTAASLKQEMTQLKIELKNRMTYLEEELGTLKAENAELRNEIKVYATIMSEIQNSSPWT</sequence>
<evidence type="ECO:0000313" key="3">
    <source>
        <dbReference type="Proteomes" id="UP000004095"/>
    </source>
</evidence>
<proteinExistence type="predicted"/>
<dbReference type="RefSeq" id="WP_002697888.1">
    <property type="nucleotide sequence ID" value="NZ_AAWS01000015.1"/>
</dbReference>
<dbReference type="Gene3D" id="1.20.5.170">
    <property type="match status" value="1"/>
</dbReference>
<name>A1ZM73_MICM2</name>
<keyword evidence="3" id="KW-1185">Reference proteome</keyword>
<gene>
    <name evidence="2" type="ORF">M23134_04452</name>
</gene>
<keyword evidence="1" id="KW-0175">Coiled coil</keyword>
<evidence type="ECO:0000256" key="1">
    <source>
        <dbReference type="SAM" id="Coils"/>
    </source>
</evidence>
<protein>
    <submittedName>
        <fullName evidence="2">Uncharacterized protein</fullName>
    </submittedName>
</protein>
<evidence type="ECO:0000313" key="2">
    <source>
        <dbReference type="EMBL" id="EAY28605.1"/>
    </source>
</evidence>
<dbReference type="AlphaFoldDB" id="A1ZM73"/>
<feature type="coiled-coil region" evidence="1">
    <location>
        <begin position="34"/>
        <end position="68"/>
    </location>
</feature>
<reference evidence="2 3" key="1">
    <citation type="submission" date="2007-01" db="EMBL/GenBank/DDBJ databases">
        <authorList>
            <person name="Haygood M."/>
            <person name="Podell S."/>
            <person name="Anderson C."/>
            <person name="Hopkinson B."/>
            <person name="Roe K."/>
            <person name="Barbeau K."/>
            <person name="Gaasterland T."/>
            <person name="Ferriera S."/>
            <person name="Johnson J."/>
            <person name="Kravitz S."/>
            <person name="Beeson K."/>
            <person name="Sutton G."/>
            <person name="Rogers Y.-H."/>
            <person name="Friedman R."/>
            <person name="Frazier M."/>
            <person name="Venter J.C."/>
        </authorList>
    </citation>
    <scope>NUCLEOTIDE SEQUENCE [LARGE SCALE GENOMIC DNA]</scope>
    <source>
        <strain evidence="2 3">ATCC 23134</strain>
    </source>
</reference>